<keyword evidence="1" id="KW-0732">Signal</keyword>
<sequence length="135" mass="14762">MKTTIKLLASAFAVALTISTSTVSFATDGSPKQKAFAAVVFPSANASKIWVCLEKYQSENKITLQLVNQKGDVLFDEVICNKNSKDRAVRQQFDVNELGDGNYTFRITAGDQKEEISVKLATPSVEAPTRMIAIK</sequence>
<dbReference type="EMBL" id="CP059732">
    <property type="protein sequence ID" value="QMW00506.1"/>
    <property type="molecule type" value="Genomic_DNA"/>
</dbReference>
<proteinExistence type="predicted"/>
<evidence type="ECO:0000313" key="2">
    <source>
        <dbReference type="EMBL" id="QMW00506.1"/>
    </source>
</evidence>
<keyword evidence="3" id="KW-1185">Reference proteome</keyword>
<accession>A0A7G5GNR4</accession>
<evidence type="ECO:0000256" key="1">
    <source>
        <dbReference type="SAM" id="SignalP"/>
    </source>
</evidence>
<reference evidence="2 3" key="1">
    <citation type="submission" date="2020-07" db="EMBL/GenBank/DDBJ databases">
        <title>Spirosoma foliorum sp. nov., isolated from the leaves on the Nejang mountain Korea, Republic of.</title>
        <authorList>
            <person name="Ho H."/>
            <person name="Lee Y.-J."/>
            <person name="Nurcahyanto D.-A."/>
            <person name="Kim S.-G."/>
        </authorList>
    </citation>
    <scope>NUCLEOTIDE SEQUENCE [LARGE SCALE GENOMIC DNA]</scope>
    <source>
        <strain evidence="2 3">PL0136</strain>
    </source>
</reference>
<feature type="signal peptide" evidence="1">
    <location>
        <begin position="1"/>
        <end position="26"/>
    </location>
</feature>
<evidence type="ECO:0000313" key="3">
    <source>
        <dbReference type="Proteomes" id="UP000515369"/>
    </source>
</evidence>
<dbReference type="RefSeq" id="WP_182457622.1">
    <property type="nucleotide sequence ID" value="NZ_CP059732.1"/>
</dbReference>
<dbReference type="Proteomes" id="UP000515369">
    <property type="component" value="Chromosome"/>
</dbReference>
<protein>
    <recommendedName>
        <fullName evidence="4">Secretion system C-terminal sorting domain-containing protein</fullName>
    </recommendedName>
</protein>
<organism evidence="2 3">
    <name type="scientific">Spirosoma foliorum</name>
    <dbReference type="NCBI Taxonomy" id="2710596"/>
    <lineage>
        <taxon>Bacteria</taxon>
        <taxon>Pseudomonadati</taxon>
        <taxon>Bacteroidota</taxon>
        <taxon>Cytophagia</taxon>
        <taxon>Cytophagales</taxon>
        <taxon>Cytophagaceae</taxon>
        <taxon>Spirosoma</taxon>
    </lineage>
</organism>
<name>A0A7G5GNR4_9BACT</name>
<feature type="chain" id="PRO_5028929474" description="Secretion system C-terminal sorting domain-containing protein" evidence="1">
    <location>
        <begin position="27"/>
        <end position="135"/>
    </location>
</feature>
<dbReference type="KEGG" id="sfol:H3H32_21160"/>
<gene>
    <name evidence="2" type="ORF">H3H32_21160</name>
</gene>
<evidence type="ECO:0008006" key="4">
    <source>
        <dbReference type="Google" id="ProtNLM"/>
    </source>
</evidence>
<dbReference type="AlphaFoldDB" id="A0A7G5GNR4"/>